<organism evidence="2 3">
    <name type="scientific">Moniliophthora roreri</name>
    <name type="common">Frosty pod rot fungus</name>
    <name type="synonym">Monilia roreri</name>
    <dbReference type="NCBI Taxonomy" id="221103"/>
    <lineage>
        <taxon>Eukaryota</taxon>
        <taxon>Fungi</taxon>
        <taxon>Dikarya</taxon>
        <taxon>Basidiomycota</taxon>
        <taxon>Agaricomycotina</taxon>
        <taxon>Agaricomycetes</taxon>
        <taxon>Agaricomycetidae</taxon>
        <taxon>Agaricales</taxon>
        <taxon>Marasmiineae</taxon>
        <taxon>Marasmiaceae</taxon>
        <taxon>Moniliophthora</taxon>
    </lineage>
</organism>
<evidence type="ECO:0000313" key="3">
    <source>
        <dbReference type="Proteomes" id="UP000054988"/>
    </source>
</evidence>
<feature type="signal peptide" evidence="1">
    <location>
        <begin position="1"/>
        <end position="23"/>
    </location>
</feature>
<protein>
    <submittedName>
        <fullName evidence="2">Uncharacterized protein</fullName>
    </submittedName>
</protein>
<sequence>MLARFSNLLLAFGLISINVLCLATPTDLTTESSDLAGLSIGDIINALGIGLVENIEVTITLDSLVTDLISTQFTAKNPLPLELSLESVSSKATFNGTTFSEFSHTFTKPVIIPILGEKESGKIDNVLLTQGATASLDIIPRLDLEQTNLVVRAGSILGFGGIRIPINGLKQKSVPTAYQLDMGLTNVS</sequence>
<accession>A0A0W0FTK0</accession>
<feature type="chain" id="PRO_5006902045" evidence="1">
    <location>
        <begin position="24"/>
        <end position="188"/>
    </location>
</feature>
<dbReference type="AlphaFoldDB" id="A0A0W0FTK0"/>
<comment type="caution">
    <text evidence="2">The sequence shown here is derived from an EMBL/GenBank/DDBJ whole genome shotgun (WGS) entry which is preliminary data.</text>
</comment>
<keyword evidence="1" id="KW-0732">Signal</keyword>
<evidence type="ECO:0000256" key="1">
    <source>
        <dbReference type="SAM" id="SignalP"/>
    </source>
</evidence>
<dbReference type="Proteomes" id="UP000054988">
    <property type="component" value="Unassembled WGS sequence"/>
</dbReference>
<reference evidence="2 3" key="1">
    <citation type="submission" date="2015-12" db="EMBL/GenBank/DDBJ databases">
        <title>Draft genome sequence of Moniliophthora roreri, the causal agent of frosty pod rot of cacao.</title>
        <authorList>
            <person name="Aime M.C."/>
            <person name="Diaz-Valderrama J.R."/>
            <person name="Kijpornyongpan T."/>
            <person name="Phillips-Mora W."/>
        </authorList>
    </citation>
    <scope>NUCLEOTIDE SEQUENCE [LARGE SCALE GENOMIC DNA]</scope>
    <source>
        <strain evidence="2 3">MCA 2952</strain>
    </source>
</reference>
<dbReference type="EMBL" id="LATX01001644">
    <property type="protein sequence ID" value="KTB39691.1"/>
    <property type="molecule type" value="Genomic_DNA"/>
</dbReference>
<dbReference type="eggNOG" id="ENOG502ST89">
    <property type="taxonomic scope" value="Eukaryota"/>
</dbReference>
<proteinExistence type="predicted"/>
<gene>
    <name evidence="2" type="ORF">WG66_7723</name>
</gene>
<name>A0A0W0FTK0_MONRR</name>
<evidence type="ECO:0000313" key="2">
    <source>
        <dbReference type="EMBL" id="KTB39691.1"/>
    </source>
</evidence>